<comment type="similarity">
    <text evidence="1">Belongs to the peptidase C1 family.</text>
</comment>
<dbReference type="Pfam" id="PF18560">
    <property type="entry name" value="Lectin_like"/>
    <property type="match status" value="1"/>
</dbReference>
<keyword evidence="4" id="KW-1185">Reference proteome</keyword>
<dbReference type="PROSITE" id="PS00139">
    <property type="entry name" value="THIOL_PROTEASE_CYS"/>
    <property type="match status" value="1"/>
</dbReference>
<dbReference type="RefSeq" id="WP_343758189.1">
    <property type="nucleotide sequence ID" value="NZ_BAAACG010000001.1"/>
</dbReference>
<name>A0ABP3UIZ5_9CLOT</name>
<dbReference type="InterPro" id="IPR013128">
    <property type="entry name" value="Peptidase_C1A"/>
</dbReference>
<dbReference type="InterPro" id="IPR040528">
    <property type="entry name" value="Lectin-like"/>
</dbReference>
<evidence type="ECO:0000256" key="1">
    <source>
        <dbReference type="ARBA" id="ARBA00008455"/>
    </source>
</evidence>
<dbReference type="InterPro" id="IPR038765">
    <property type="entry name" value="Papain-like_cys_pep_sf"/>
</dbReference>
<comment type="caution">
    <text evidence="3">The sequence shown here is derived from an EMBL/GenBank/DDBJ whole genome shotgun (WGS) entry which is preliminary data.</text>
</comment>
<dbReference type="CDD" id="cd02619">
    <property type="entry name" value="Peptidase_C1"/>
    <property type="match status" value="1"/>
</dbReference>
<dbReference type="Gene3D" id="3.90.70.10">
    <property type="entry name" value="Cysteine proteinases"/>
    <property type="match status" value="1"/>
</dbReference>
<dbReference type="SUPFAM" id="SSF54001">
    <property type="entry name" value="Cysteine proteinases"/>
    <property type="match status" value="1"/>
</dbReference>
<sequence length="528" mass="60121">MIKKILKVLFVIILLFDNFIVVKAVSNTEFLPQKYDLRNVDGKSFVTPARNQGRAGSCWAFAAMASLESGIMKKNGGILIKNQEEKHKGIDFIDLSEEHMDRNHGYGYFPKKAGRYECAISYLNSRKGPYLEKDFPFGKINSDGTYESPNNKEVTDEKIPYFVQGIQFIEDIDVNTFTDNKTMLHKIKATKKAIMNYGAVSSNIYQAHDKNGTFPYTNDKYYNENTFAYYCDGKDGKYDNNSNHAISIIGWDDNFSKDNFKTKPKYNGAWICKEEQGSSFGDNGFYYVSYESACVTTTQYCFKDVVKAEEGFDGIVQNDKLGLTGFMENNFSSSKGKDTYFNVFTAKEDCKLKAVGFYSMGNSSRYKIYIIDNFKKFSKEFNGLKDFSNIGSKYLNTSGTTSNAGYSTINLTKPLNIKKGQQYAIGLWIDTSDNFNWMNINNGKNDYVFETKKDINPNSKKAVINSNETYVYDEEGMFNMDFEPCILVDTHTLVQASHSIKAFKNIGNLCLKGYYDKINNNKKIIDKD</sequence>
<gene>
    <name evidence="3" type="ORF">GCM10008906_03340</name>
</gene>
<evidence type="ECO:0000259" key="2">
    <source>
        <dbReference type="SMART" id="SM00645"/>
    </source>
</evidence>
<evidence type="ECO:0000313" key="3">
    <source>
        <dbReference type="EMBL" id="GAA0732995.1"/>
    </source>
</evidence>
<dbReference type="Pfam" id="PF00112">
    <property type="entry name" value="Peptidase_C1"/>
    <property type="match status" value="1"/>
</dbReference>
<protein>
    <recommendedName>
        <fullName evidence="2">Peptidase C1A papain C-terminal domain-containing protein</fullName>
    </recommendedName>
</protein>
<feature type="domain" description="Peptidase C1A papain C-terminal" evidence="2">
    <location>
        <begin position="31"/>
        <end position="298"/>
    </location>
</feature>
<dbReference type="InterPro" id="IPR000668">
    <property type="entry name" value="Peptidase_C1A_C"/>
</dbReference>
<dbReference type="InterPro" id="IPR000169">
    <property type="entry name" value="Pept_cys_AS"/>
</dbReference>
<dbReference type="Proteomes" id="UP001501510">
    <property type="component" value="Unassembled WGS sequence"/>
</dbReference>
<dbReference type="PANTHER" id="PTHR12411">
    <property type="entry name" value="CYSTEINE PROTEASE FAMILY C1-RELATED"/>
    <property type="match status" value="1"/>
</dbReference>
<accession>A0ABP3UIZ5</accession>
<organism evidence="3 4">
    <name type="scientific">Clostridium oceanicum</name>
    <dbReference type="NCBI Taxonomy" id="1543"/>
    <lineage>
        <taxon>Bacteria</taxon>
        <taxon>Bacillati</taxon>
        <taxon>Bacillota</taxon>
        <taxon>Clostridia</taxon>
        <taxon>Eubacteriales</taxon>
        <taxon>Clostridiaceae</taxon>
        <taxon>Clostridium</taxon>
    </lineage>
</organism>
<evidence type="ECO:0000313" key="4">
    <source>
        <dbReference type="Proteomes" id="UP001501510"/>
    </source>
</evidence>
<dbReference type="SMART" id="SM00645">
    <property type="entry name" value="Pept_C1"/>
    <property type="match status" value="1"/>
</dbReference>
<reference evidence="4" key="1">
    <citation type="journal article" date="2019" name="Int. J. Syst. Evol. Microbiol.">
        <title>The Global Catalogue of Microorganisms (GCM) 10K type strain sequencing project: providing services to taxonomists for standard genome sequencing and annotation.</title>
        <authorList>
            <consortium name="The Broad Institute Genomics Platform"/>
            <consortium name="The Broad Institute Genome Sequencing Center for Infectious Disease"/>
            <person name="Wu L."/>
            <person name="Ma J."/>
        </authorList>
    </citation>
    <scope>NUCLEOTIDE SEQUENCE [LARGE SCALE GENOMIC DNA]</scope>
    <source>
        <strain evidence="4">JCM 1407</strain>
    </source>
</reference>
<proteinExistence type="inferred from homology"/>
<dbReference type="EMBL" id="BAAACG010000001">
    <property type="protein sequence ID" value="GAA0732995.1"/>
    <property type="molecule type" value="Genomic_DNA"/>
</dbReference>